<keyword evidence="1" id="KW-1133">Transmembrane helix</keyword>
<keyword evidence="1" id="KW-0812">Transmembrane</keyword>
<protein>
    <recommendedName>
        <fullName evidence="3">O-antigen ligase family protein</fullName>
    </recommendedName>
</protein>
<dbReference type="EMBL" id="AP035785">
    <property type="protein sequence ID" value="BFO72279.1"/>
    <property type="molecule type" value="Genomic_DNA"/>
</dbReference>
<feature type="transmembrane region" description="Helical" evidence="1">
    <location>
        <begin position="304"/>
        <end position="322"/>
    </location>
</feature>
<feature type="transmembrane region" description="Helical" evidence="1">
    <location>
        <begin position="12"/>
        <end position="32"/>
    </location>
</feature>
<feature type="transmembrane region" description="Helical" evidence="1">
    <location>
        <begin position="154"/>
        <end position="173"/>
    </location>
</feature>
<evidence type="ECO:0000313" key="2">
    <source>
        <dbReference type="EMBL" id="BFO72279.1"/>
    </source>
</evidence>
<accession>A0AB33IRV0</accession>
<feature type="transmembrane region" description="Helical" evidence="1">
    <location>
        <begin position="44"/>
        <end position="63"/>
    </location>
</feature>
<feature type="transmembrane region" description="Helical" evidence="1">
    <location>
        <begin position="278"/>
        <end position="298"/>
    </location>
</feature>
<keyword evidence="1" id="KW-0472">Membrane</keyword>
<feature type="transmembrane region" description="Helical" evidence="1">
    <location>
        <begin position="243"/>
        <end position="266"/>
    </location>
</feature>
<evidence type="ECO:0008006" key="3">
    <source>
        <dbReference type="Google" id="ProtNLM"/>
    </source>
</evidence>
<evidence type="ECO:0000256" key="1">
    <source>
        <dbReference type="SAM" id="Phobius"/>
    </source>
</evidence>
<feature type="transmembrane region" description="Helical" evidence="1">
    <location>
        <begin position="107"/>
        <end position="134"/>
    </location>
</feature>
<proteinExistence type="predicted"/>
<sequence length="330" mass="37473">MVAYERNTEEAFPNLAKALTAFVLYFLGRAYYSNWKDYIKPLRYSFYIVLAVTVFSYVTGVGFQEWGGVNTFTGLYFFKTDLAAALSQCLLVFLFKEKRGYTKIEVLTIGVCAIFILLANARIYYLVLVVFFVFAYMHQREIKTGRIVKISPRFIALILLSVGLLIVSMSYVATNTKLGEEYLLINLNDEGGLLSAGNTQGRSVTWANILMFFNNQPLITRFFGYDLVSDANAGGIGFNAHSLYIKLLFSLGYFGCFVFFMLVWAVIMNLNKLSDRRLFYLTIGYMLIFFVGGISYTSIESTQLSWYALFFMGLSISGTRMLSPQNHSNI</sequence>
<organism evidence="2">
    <name type="scientific">Prevotella sp. GTC17253</name>
    <dbReference type="NCBI Taxonomy" id="3236793"/>
    <lineage>
        <taxon>Bacteria</taxon>
        <taxon>Pseudomonadati</taxon>
        <taxon>Bacteroidota</taxon>
        <taxon>Bacteroidia</taxon>
        <taxon>Bacteroidales</taxon>
        <taxon>Prevotellaceae</taxon>
        <taxon>Prevotella</taxon>
    </lineage>
</organism>
<name>A0AB33IRV0_9BACT</name>
<dbReference type="AlphaFoldDB" id="A0AB33IRV0"/>
<reference evidence="2" key="1">
    <citation type="submission" date="2024-07" db="EMBL/GenBank/DDBJ databases">
        <title>Complete genome sequence of Prevotella sp. YM-2024 GTC17253.</title>
        <authorList>
            <person name="Hayashi M."/>
            <person name="Muto Y."/>
            <person name="Tanaka K."/>
            <person name="Niwa H."/>
        </authorList>
    </citation>
    <scope>NUCLEOTIDE SEQUENCE</scope>
    <source>
        <strain evidence="2">GTC17253</strain>
    </source>
</reference>
<gene>
    <name evidence="2" type="ORF">GTC17253_22450</name>
</gene>